<protein>
    <submittedName>
        <fullName evidence="2">Uncharacterized protein DUF397</fullName>
    </submittedName>
</protein>
<keyword evidence="3" id="KW-1185">Reference proteome</keyword>
<gene>
    <name evidence="2" type="ORF">A8926_3077</name>
</gene>
<sequence>MMHENNWRKSSYSNINGDCVEITATLDAIRDSKDPDGPTLAVDVSMFVRSVQHGRFDR</sequence>
<evidence type="ECO:0000313" key="2">
    <source>
        <dbReference type="EMBL" id="PKW15378.1"/>
    </source>
</evidence>
<comment type="caution">
    <text evidence="2">The sequence shown here is derived from an EMBL/GenBank/DDBJ whole genome shotgun (WGS) entry which is preliminary data.</text>
</comment>
<reference evidence="2" key="1">
    <citation type="submission" date="2017-12" db="EMBL/GenBank/DDBJ databases">
        <title>Sequencing the genomes of 1000 Actinobacteria strains.</title>
        <authorList>
            <person name="Klenk H.-P."/>
        </authorList>
    </citation>
    <scope>NUCLEOTIDE SEQUENCE [LARGE SCALE GENOMIC DNA]</scope>
    <source>
        <strain evidence="2">DSM 44228</strain>
    </source>
</reference>
<dbReference type="InterPro" id="IPR007278">
    <property type="entry name" value="DUF397"/>
</dbReference>
<feature type="domain" description="DUF397" evidence="1">
    <location>
        <begin position="6"/>
        <end position="43"/>
    </location>
</feature>
<dbReference type="EMBL" id="PJNB01000001">
    <property type="protein sequence ID" value="PKW15378.1"/>
    <property type="molecule type" value="Genomic_DNA"/>
</dbReference>
<accession>A0A2N3XXJ2</accession>
<evidence type="ECO:0000313" key="3">
    <source>
        <dbReference type="Proteomes" id="UP000233786"/>
    </source>
</evidence>
<dbReference type="STRING" id="994479.GCA_000194155_02363"/>
<dbReference type="Proteomes" id="UP000233786">
    <property type="component" value="Unassembled WGS sequence"/>
</dbReference>
<organism evidence="2 3">
    <name type="scientific">Saccharopolyspora spinosa</name>
    <dbReference type="NCBI Taxonomy" id="60894"/>
    <lineage>
        <taxon>Bacteria</taxon>
        <taxon>Bacillati</taxon>
        <taxon>Actinomycetota</taxon>
        <taxon>Actinomycetes</taxon>
        <taxon>Pseudonocardiales</taxon>
        <taxon>Pseudonocardiaceae</taxon>
        <taxon>Saccharopolyspora</taxon>
    </lineage>
</organism>
<dbReference type="Pfam" id="PF04149">
    <property type="entry name" value="DUF397"/>
    <property type="match status" value="1"/>
</dbReference>
<proteinExistence type="predicted"/>
<name>A0A2N3XXJ2_SACSN</name>
<evidence type="ECO:0000259" key="1">
    <source>
        <dbReference type="Pfam" id="PF04149"/>
    </source>
</evidence>
<dbReference type="AlphaFoldDB" id="A0A2N3XXJ2"/>